<dbReference type="EMBL" id="CP001699">
    <property type="protein sequence ID" value="ACU58047.1"/>
    <property type="molecule type" value="Genomic_DNA"/>
</dbReference>
<dbReference type="InterPro" id="IPR036116">
    <property type="entry name" value="FN3_sf"/>
</dbReference>
<evidence type="ECO:0000313" key="2">
    <source>
        <dbReference type="EMBL" id="ACU58047.1"/>
    </source>
</evidence>
<gene>
    <name evidence="2" type="ordered locus">Cpin_0549</name>
</gene>
<dbReference type="InterPro" id="IPR026341">
    <property type="entry name" value="T9SS_type_B"/>
</dbReference>
<dbReference type="InterPro" id="IPR003961">
    <property type="entry name" value="FN3_dom"/>
</dbReference>
<dbReference type="SMART" id="SM00409">
    <property type="entry name" value="IG"/>
    <property type="match status" value="15"/>
</dbReference>
<dbReference type="RefSeq" id="WP_012788223.1">
    <property type="nucleotide sequence ID" value="NC_013132.1"/>
</dbReference>
<dbReference type="InterPro" id="IPR044023">
    <property type="entry name" value="Ig_7"/>
</dbReference>
<name>A0A979FZL8_CHIPD</name>
<feature type="domain" description="Fibronectin type-III" evidence="1">
    <location>
        <begin position="4250"/>
        <end position="4337"/>
    </location>
</feature>
<dbReference type="SUPFAM" id="SSF49265">
    <property type="entry name" value="Fibronectin type III"/>
    <property type="match status" value="1"/>
</dbReference>
<reference evidence="3" key="1">
    <citation type="submission" date="2009-08" db="EMBL/GenBank/DDBJ databases">
        <title>The complete genome of Chitinophaga pinensis DSM 2588.</title>
        <authorList>
            <consortium name="US DOE Joint Genome Institute (JGI-PGF)"/>
            <person name="Lucas S."/>
            <person name="Copeland A."/>
            <person name="Lapidus A."/>
            <person name="Glavina del Rio T."/>
            <person name="Dalin E."/>
            <person name="Tice H."/>
            <person name="Bruce D."/>
            <person name="Goodwin L."/>
            <person name="Pitluck S."/>
            <person name="Kyrpides N."/>
            <person name="Mavromatis K."/>
            <person name="Ivanova N."/>
            <person name="Mikhailova N."/>
            <person name="Sims D."/>
            <person name="Meinche L."/>
            <person name="Brettin T."/>
            <person name="Detter J.C."/>
            <person name="Han C."/>
            <person name="Larimer F."/>
            <person name="Land M."/>
            <person name="Hauser L."/>
            <person name="Markowitz V."/>
            <person name="Cheng J.-F."/>
            <person name="Hugenholtz P."/>
            <person name="Woyke T."/>
            <person name="Wu D."/>
            <person name="Spring S."/>
            <person name="Klenk H.-P."/>
            <person name="Eisen J.A."/>
        </authorList>
    </citation>
    <scope>NUCLEOTIDE SEQUENCE [LARGE SCALE GENOMIC DNA]</scope>
    <source>
        <strain evidence="3">ATCC 43595 / DSM 2588 / LMG 13176 / NBRC 15968 / NCIMB 11800 / UQM 2034</strain>
    </source>
</reference>
<protein>
    <submittedName>
        <fullName evidence="2">Fibronectin type III domain protein</fullName>
    </submittedName>
</protein>
<dbReference type="InterPro" id="IPR013783">
    <property type="entry name" value="Ig-like_fold"/>
</dbReference>
<dbReference type="Pfam" id="PF13585">
    <property type="entry name" value="CHU_C"/>
    <property type="match status" value="1"/>
</dbReference>
<accession>A0A979FZL8</accession>
<sequence length="4429" mass="452534">MHFKATPKSPLRAFILIFFCLVWLVGLPVGKASYKKLPVTKAVPKDGAISRLDNYLLHHPYAPLLPNAWRNAGAADGPLWSYAGSQSFVTFGLACALCRVDDGANAIDANPNTAATLVLPVGAAGGVGLKLKFSGSYQAGDQVAFDLEIPDQIYSQQLLSALSVTSFNGGVSNNDATPLNSSQIRLDLLGLGLGSTPKFRVTAPVTHAFDEVQISLSTLVSTFTSLRVYEAAAFIPVTVSPANPAITSNATVTFSPSIRIPNATYSWYTTPEGGTPVFNGAGFTTPPLKRSTTYYVAATNPLDGLVSPVRTPVTVRVSGGVGPIWTYADQQVSPITGGIACALCYVDNPAAAVDADTTTASMLQLPVGALTAVGQLLKFPGDYKAGDVIVLDVDIPGQIVSLGALSAIQIQTFNNDVANNDVINLGATTVGVNVLGLGLGTSPKVRLTIPVTKDFDAAQVSLTTAFTAFGSLRIYEAVATIPVKVSPAAPLITAGSSVTLSATTDGRIASPVYRWYTTPAGGTPVATGNSFPTPMLNRTTTYYAEAYSAADNLSSYVRTPVTVKVAGGPGTIWSYGQEEDGPFTSGVACAACAISTPEAAADGDTTTASTLTVPLGLAAYVGQLVKLPGVYQAGDSIVLFLEAPTENLVAVVLPKVRVTTFNNSIAGPAVSNNDAVTLDAPTVKLQLLGAGLNNARKFRVTIPATKTFDGVQVDFGGLVGASGSLKLYEVAAMIPVSVLPNPAKTPYNTGVTLTPSIRITNPTYNWYTTPTGGSPVFTGSGAFITPALIRNTTYYVEAKDPAGTASLVRTAVPVTIGGGTGPLWTYGTGQTGPITGGVACALCTITDPVFAADGDSTTASRLSLPLGIASTVGQKINFPGIYHSGDSIILILGSKPGFLADASLLGSIRITTSLNNVSNNDPQTLNNPLLKVNLLQTTAGISKFRVAIPVSKTFDAAQVDISSLLAVDNSLYIYEAIAMTPVTVTPSPATITAGQTATLNASLPSIPGVIFNWYETKEGGSPVHTGNSLTTPPLFQDKTYYVEAVSPTDGLISITRTAVEVDVNGATGNGPLSCSGATTESSGTGGLACLLCGTQNAALAVDNNTATASTIRLGVGALGYAYQDVVFPFKGKAGDSVRIGLGTTNGLLDLGVISGIGVGLGNGARPTDAEMAGLSSPLLTIRLLDGVQQNAYTFVANKDFDRIEIRVNAVVGALTSLNLYYAQVVTPIVQPAVATAYVCTGSPATLSVVAPTGYTYRWYTAYTGGSPVGYGATFVTPAITKDTTYFVEAAGADSCGSERRTPVQIKTGLPGVTVTPSSASVEEGTTPTFNIVSPNPTYQYNWYSAPTGGTPVFVGTQFTVPPVTGNVTYYAEAVAQGNTNCRSLRTPVSITLNGDGGPSNPGDIDCGGATSQQSITSGICVGCYVEKQDSAVDNSSQTASIIHTILGVGANIQQSLIFPAPGVKGDSIRIKLGFTTGLADLNALAGIQISSSNGGTLNADQVTLNAGTLNLQLLNGNRDLVYSFAPGAAFDRVNIKLNGLATALTALKVYSAQIYAGTPTVEKDTVYICQGTTGTLRATGPGTTFRWYNQPAGGTVLGTGATFQVSDMTNAIYYVESISSAGCVNPVRKPVYVIVGLPQPLVSPTVRTINAGQTATFTVTSPNPAYQYTWYDAPAGGNVVQSNSSTFTTPALSAAAVYYVEVKDPSNNCTSSARTRVQVDINLPTEPTPCSYAKQQVSPVISGVCLLCSVADPALAVDENSNSASTITATVSALGYVGQLLQFDNTYPAGDSVTLDLEIPGQLADVTLLGGIRLETYNGSTPNADAVFLNNPTVHLTLLNTGNKFRVTLPVSKAFNGVMISINGVLAALTSVKIYFAAVVTPRPVVTVASVDVCSGSTATLNATTANGADLAWYAAAVGGTALQTGPTYTTGALTASATYYVAAGRFGCANPTRVPVRVNVGAAPAAPTAAGRSVCTGSPASLLATAPAGATFRWYTAPTGGTLLSSTANYTTNALTADTAFYVEADNNGCKSVTRTRVPVTVSPAPANLTVTPLNTTVSVGQGAIFTAFATGTNVIYKWYNAAGDSIYTGAVFNTGPLTATTTFSVVAVNTSGCISGPRVSVTATVVPGGNDIPCDAATSEQHTSNGVCVGCFVENPALAVDNSTATKSTLHVALGLLNGYVQQSLVFPQISELNDSTVIGLSFDASLADIGLLSTVEIGSYNGATSNNDFVSLNSPLVKVALLGGSQQALVGFKPKALFDRIVVRLNSGVATALSAVSVNFASRVVGLPVVQGDTICAGNRANLTASGPANVSFRWYTTATGGTAIFTGTAYQTPALTANTTYYVEAVKTSLNCPNLQRVPVTAIVDPVPDAPALDTTALTICSGSTATFNVKPVAGITYRWYTALTGGTAFFTGTSYTTPALTATTVYYIEASNATGCATTTRTRVTANVIDQPAVPVVTPTSASICANNSTQLVATSATPGVIFRWYTTATGGTSVFEGASFQTPVLTATTTYYVAAVTGACSSASRTAATVTVNAVPAAPTVTTVPANGQVVSGQTATLTASSTTPGVTYAWFTVATGGSSVATGPTFTTPALTSNITYYVEAVAVAGSCPSQRTAVPLTVTVAPNTACDFANAQTNSTTAVCVLCSVQDAANTTDADINNFSILSVPLAAGSGSVQQSLIFPDAAAAGDSVRIVLELPAQVVDAGLLSSLEVSSFNGANPNNDAVLLNNSSVSVRLLTGSSKFTVAFAPGGTYDRVQVRLRAGIIAALVKANVYYATRQVSAPAVAVRNVTICSGNTATLTATGSAVSSLEWYTQPVGGTKVGDGGSFTTPQLTATTTYYVQSVRTSNNCANPNRVSVTVSVVPGLVTPTVTNATICAGQQATLTATVTGQNIQTRWYSAPIGGTLLFTGTTYVTNALNTDTAFYVETGNGSCILSARVRATVSVGAAAPTPVLEAQNVDICSGSTATFRVVSPAAGVTYRWYTALTGGTPVSTGATFTTGALTATTVYYVEAINNASQCGAASARVAATASVALNPGTPVLQTASVQVCAGQDATLAILNPQGTLTYQWYDAATGGTLLATGPTFVVRAANASADYYVQAVNSNGCISTGVRAKASVVVTPAPGTPTVVSTAVNICRGATAALAVQNPNNSFTYRWYTTATGGTAAGTGATFTTPVINADTDYYVEATSGNCSSAVRARVSVVVSDPAPTPTLESANLSVCTGAAATLRVTSLTTGITYNWYTTATGGTPVFSGPEFTTAPLTTTTVYYVEAVNTASGCGASGARVSATVTVVPRPVTTAVVSNSIDVCSGQNTILFIQDPQDNLAYQWYDAPTGGTLVSTGPVFVVYAITSNITYYVQAVNANGCANAGARVAVAINVTPAPATPVTASDVTACPGTTIDLAVQNPNAALTYNWYTTATGGTAAGTGATFTTPVINAATTYYVEASNGNCSSATRAAVNITLSSAPPVPTLESNNVNICTGASATLRVTSSTTGVTYNWYTAATGGTPAFSGPEFVTPNLTASTTYYVQAVSTNSQCAGTSARVAVTVTVNQIPGTPVLTAANVSICAGRDVTLSVQSPQTGVDYQWFNAATNGTLVFTGNSFTITGVTATANYYVQAVNAGGCVNAGARATATITVTPAPATPVTASAVNTCPGTTVDLTVQNPDAALTYNWYTAATGGTLAGTGSTFTTPVITAPTTYYVEATNGNCSSATRAAVSVTVSSVPPVPTLESNNVNTCTGGTARLRVTSSTTGVTYNWYTTATGGTAVFSGPEFVTPNLNASTTYYVEAVSTNSQCAGSSARAAVTVTVGQSPDVPVLTAASVRVCAGQDVTLSVQSPQAGIDYQWFDAANGGTLVFTGTTFTATAVTANVSYYVQAASGTTCVSASRATGSIVVDAAAPTPDVVSANVVTCVGGTATLNVLNPDAALTYRWYDAPDNGTLLATGPEYTTTSLNGNTTFYVEALNGSGCSSQARKGVTVTIVNTIDAPLADGATICAGTSALLSVKNAQAGISYKWYEAAIGGTAGFTGAEFTTPQLNTSMTYYVEASSGGCVSQSRTIVQVTVNTTPTAPVVASASVTACQGQTATLSVQNPNAALTYRWYTTPTGGTAAGTGSTFITPPINANVTYYVEALNASGCASAARTTVNVNVGAPANNATVTGNEAGICPGATATLTASSTTPNAGFRWYTTATGGTAVATTAAFTTPALNQNTTYYVEVVSAGGCTSSSRIAVQVNILEALDAPVVTVSETTPTQVTFQWAAVPGAVSYEVTLDNGITYIVPSAGAAGLTHVVSGLTPTQSVTIRVRALGDADCETSALSAAVTGKAENPQGNKIFVPNLFTPNGDGFNDVHYVYGNTIANVVVRYYNQFGQQIFETKDQRTGWDGTMGGRQQPVGVYIWVLRATLQDGSVVNMKGTVTIVR</sequence>
<dbReference type="KEGG" id="cpi:Cpin_0549"/>
<dbReference type="Proteomes" id="UP000002215">
    <property type="component" value="Chromosome"/>
</dbReference>
<dbReference type="PROSITE" id="PS50853">
    <property type="entry name" value="FN3"/>
    <property type="match status" value="1"/>
</dbReference>
<dbReference type="Gene3D" id="2.60.40.10">
    <property type="entry name" value="Immunoglobulins"/>
    <property type="match status" value="2"/>
</dbReference>
<reference evidence="2 3" key="2">
    <citation type="journal article" date="2010" name="Stand. Genomic Sci.">
        <title>Complete genome sequence of Chitinophaga pinensis type strain (UQM 2034).</title>
        <authorList>
            <person name="Glavina Del Rio T."/>
            <person name="Abt B."/>
            <person name="Spring S."/>
            <person name="Lapidus A."/>
            <person name="Nolan M."/>
            <person name="Tice H."/>
            <person name="Copeland A."/>
            <person name="Cheng J.F."/>
            <person name="Chen F."/>
            <person name="Bruce D."/>
            <person name="Goodwin L."/>
            <person name="Pitluck S."/>
            <person name="Ivanova N."/>
            <person name="Mavromatis K."/>
            <person name="Mikhailova N."/>
            <person name="Pati A."/>
            <person name="Chen A."/>
            <person name="Palaniappan K."/>
            <person name="Land M."/>
            <person name="Hauser L."/>
            <person name="Chang Y.J."/>
            <person name="Jeffries C.D."/>
            <person name="Chain P."/>
            <person name="Saunders E."/>
            <person name="Detter J.C."/>
            <person name="Brettin T."/>
            <person name="Rohde M."/>
            <person name="Goker M."/>
            <person name="Bristow J."/>
            <person name="Eisen J.A."/>
            <person name="Markowitz V."/>
            <person name="Hugenholtz P."/>
            <person name="Kyrpides N.C."/>
            <person name="Klenk H.P."/>
            <person name="Lucas S."/>
        </authorList>
    </citation>
    <scope>NUCLEOTIDE SEQUENCE [LARGE SCALE GENOMIC DNA]</scope>
    <source>
        <strain evidence="3">ATCC 43595 / DSM 2588 / LMG 13176 / NBRC 15968 / NCIMB 11800 / UQM 2034</strain>
    </source>
</reference>
<dbReference type="OrthoDB" id="1236981at2"/>
<evidence type="ECO:0000313" key="3">
    <source>
        <dbReference type="Proteomes" id="UP000002215"/>
    </source>
</evidence>
<dbReference type="Pfam" id="PF19081">
    <property type="entry name" value="Ig_7"/>
    <property type="match status" value="32"/>
</dbReference>
<proteinExistence type="predicted"/>
<organism evidence="2 3">
    <name type="scientific">Chitinophaga pinensis (strain ATCC 43595 / DSM 2588 / LMG 13176 / NBRC 15968 / NCIMB 11800 / UQM 2034)</name>
    <dbReference type="NCBI Taxonomy" id="485918"/>
    <lineage>
        <taxon>Bacteria</taxon>
        <taxon>Pseudomonadati</taxon>
        <taxon>Bacteroidota</taxon>
        <taxon>Chitinophagia</taxon>
        <taxon>Chitinophagales</taxon>
        <taxon>Chitinophagaceae</taxon>
        <taxon>Chitinophaga</taxon>
    </lineage>
</organism>
<evidence type="ECO:0000259" key="1">
    <source>
        <dbReference type="PROSITE" id="PS50853"/>
    </source>
</evidence>
<dbReference type="NCBIfam" id="TIGR04131">
    <property type="entry name" value="Bac_Flav_CTERM"/>
    <property type="match status" value="1"/>
</dbReference>
<dbReference type="InterPro" id="IPR003599">
    <property type="entry name" value="Ig_sub"/>
</dbReference>
<dbReference type="SMART" id="SM00060">
    <property type="entry name" value="FN3"/>
    <property type="match status" value="4"/>
</dbReference>